<protein>
    <submittedName>
        <fullName evidence="2">Uncharacterized protein</fullName>
    </submittedName>
</protein>
<reference evidence="2 3" key="1">
    <citation type="submission" date="2016-11" db="EMBL/GenBank/DDBJ databases">
        <title>The macronuclear genome of Stentor coeruleus: a giant cell with tiny introns.</title>
        <authorList>
            <person name="Slabodnick M."/>
            <person name="Ruby J.G."/>
            <person name="Reiff S.B."/>
            <person name="Swart E.C."/>
            <person name="Gosai S."/>
            <person name="Prabakaran S."/>
            <person name="Witkowska E."/>
            <person name="Larue G.E."/>
            <person name="Fisher S."/>
            <person name="Freeman R.M."/>
            <person name="Gunawardena J."/>
            <person name="Chu W."/>
            <person name="Stover N.A."/>
            <person name="Gregory B.D."/>
            <person name="Nowacki M."/>
            <person name="Derisi J."/>
            <person name="Roy S.W."/>
            <person name="Marshall W.F."/>
            <person name="Sood P."/>
        </authorList>
    </citation>
    <scope>NUCLEOTIDE SEQUENCE [LARGE SCALE GENOMIC DNA]</scope>
    <source>
        <strain evidence="2">WM001</strain>
    </source>
</reference>
<name>A0A1R2CW80_9CILI</name>
<keyword evidence="1" id="KW-0812">Transmembrane</keyword>
<dbReference type="AlphaFoldDB" id="A0A1R2CW80"/>
<comment type="caution">
    <text evidence="2">The sequence shown here is derived from an EMBL/GenBank/DDBJ whole genome shotgun (WGS) entry which is preliminary data.</text>
</comment>
<proteinExistence type="predicted"/>
<sequence length="210" mass="24208">MHRCEAIKRQVLSKPEKSLQVNNFSFISIAWILTLFIGSFIGAILSYVYEKDTRKIIQELGLSPLTGPRAYTDALWMYVWIIKLISLLVVFLKTNEWNLYKRSIASDVCLTILFFIEYSIVIMIHDKTDFKISGHGLLLTMCTSFMQMEGELNSALTYRKEVKMLCSTVIVLNFYIFFWTALGYHPLLEALSGSILGLFSSYLVYSSFNR</sequence>
<keyword evidence="1" id="KW-1133">Transmembrane helix</keyword>
<dbReference type="EMBL" id="MPUH01000046">
    <property type="protein sequence ID" value="OMJ93256.1"/>
    <property type="molecule type" value="Genomic_DNA"/>
</dbReference>
<dbReference type="Proteomes" id="UP000187209">
    <property type="component" value="Unassembled WGS sequence"/>
</dbReference>
<accession>A0A1R2CW80</accession>
<gene>
    <name evidence="2" type="ORF">SteCoe_3836</name>
</gene>
<organism evidence="2 3">
    <name type="scientific">Stentor coeruleus</name>
    <dbReference type="NCBI Taxonomy" id="5963"/>
    <lineage>
        <taxon>Eukaryota</taxon>
        <taxon>Sar</taxon>
        <taxon>Alveolata</taxon>
        <taxon>Ciliophora</taxon>
        <taxon>Postciliodesmatophora</taxon>
        <taxon>Heterotrichea</taxon>
        <taxon>Heterotrichida</taxon>
        <taxon>Stentoridae</taxon>
        <taxon>Stentor</taxon>
    </lineage>
</organism>
<keyword evidence="3" id="KW-1185">Reference proteome</keyword>
<evidence type="ECO:0000256" key="1">
    <source>
        <dbReference type="SAM" id="Phobius"/>
    </source>
</evidence>
<feature type="transmembrane region" description="Helical" evidence="1">
    <location>
        <begin position="162"/>
        <end position="181"/>
    </location>
</feature>
<feature type="transmembrane region" description="Helical" evidence="1">
    <location>
        <begin position="75"/>
        <end position="92"/>
    </location>
</feature>
<keyword evidence="1" id="KW-0472">Membrane</keyword>
<feature type="transmembrane region" description="Helical" evidence="1">
    <location>
        <begin position="187"/>
        <end position="205"/>
    </location>
</feature>
<evidence type="ECO:0000313" key="3">
    <source>
        <dbReference type="Proteomes" id="UP000187209"/>
    </source>
</evidence>
<feature type="transmembrane region" description="Helical" evidence="1">
    <location>
        <begin position="21"/>
        <end position="49"/>
    </location>
</feature>
<evidence type="ECO:0000313" key="2">
    <source>
        <dbReference type="EMBL" id="OMJ93256.1"/>
    </source>
</evidence>